<reference evidence="2 3" key="1">
    <citation type="submission" date="2019-12" db="EMBL/GenBank/DDBJ databases">
        <title>Auraticoccus cholistani sp. nov., an actinomycete isolated from soil of Cholistan desert.</title>
        <authorList>
            <person name="Cheema M.T."/>
        </authorList>
    </citation>
    <scope>NUCLEOTIDE SEQUENCE [LARGE SCALE GENOMIC DNA]</scope>
    <source>
        <strain evidence="2 3">F435</strain>
    </source>
</reference>
<proteinExistence type="predicted"/>
<evidence type="ECO:0000259" key="1">
    <source>
        <dbReference type="PROSITE" id="PS51787"/>
    </source>
</evidence>
<dbReference type="InterPro" id="IPR015947">
    <property type="entry name" value="PUA-like_sf"/>
</dbReference>
<dbReference type="EMBL" id="WPCU01000003">
    <property type="protein sequence ID" value="MVA74633.1"/>
    <property type="molecule type" value="Genomic_DNA"/>
</dbReference>
<name>A0A6A9UPJ4_9ACTN</name>
<gene>
    <name evidence="2" type="ORF">GC722_01065</name>
</gene>
<evidence type="ECO:0000313" key="3">
    <source>
        <dbReference type="Proteomes" id="UP000435304"/>
    </source>
</evidence>
<dbReference type="PANTHER" id="PTHR46732:SF8">
    <property type="entry name" value="ATP-DEPENDENT PROTEASE LA (LON) DOMAIN PROTEIN"/>
    <property type="match status" value="1"/>
</dbReference>
<keyword evidence="3" id="KW-1185">Reference proteome</keyword>
<dbReference type="Proteomes" id="UP000435304">
    <property type="component" value="Unassembled WGS sequence"/>
</dbReference>
<comment type="caution">
    <text evidence="2">The sequence shown here is derived from an EMBL/GenBank/DDBJ whole genome shotgun (WGS) entry which is preliminary data.</text>
</comment>
<accession>A0A6A9UPJ4</accession>
<organism evidence="2 3">
    <name type="scientific">Auraticoccus cholistanensis</name>
    <dbReference type="NCBI Taxonomy" id="2656650"/>
    <lineage>
        <taxon>Bacteria</taxon>
        <taxon>Bacillati</taxon>
        <taxon>Actinomycetota</taxon>
        <taxon>Actinomycetes</taxon>
        <taxon>Propionibacteriales</taxon>
        <taxon>Propionibacteriaceae</taxon>
        <taxon>Auraticoccus</taxon>
    </lineage>
</organism>
<dbReference type="PANTHER" id="PTHR46732">
    <property type="entry name" value="ATP-DEPENDENT PROTEASE LA (LON) DOMAIN PROTEIN"/>
    <property type="match status" value="1"/>
</dbReference>
<feature type="domain" description="Lon N-terminal" evidence="1">
    <location>
        <begin position="1"/>
        <end position="190"/>
    </location>
</feature>
<dbReference type="InterPro" id="IPR003111">
    <property type="entry name" value="Lon_prtase_N"/>
</dbReference>
<dbReference type="Pfam" id="PF02190">
    <property type="entry name" value="LON_substr_bdg"/>
    <property type="match status" value="1"/>
</dbReference>
<dbReference type="InterPro" id="IPR046336">
    <property type="entry name" value="Lon_prtase_N_sf"/>
</dbReference>
<protein>
    <submittedName>
        <fullName evidence="2">Peptidase S16</fullName>
    </submittedName>
</protein>
<dbReference type="SMART" id="SM00464">
    <property type="entry name" value="LON"/>
    <property type="match status" value="1"/>
</dbReference>
<dbReference type="PROSITE" id="PS51787">
    <property type="entry name" value="LON_N"/>
    <property type="match status" value="1"/>
</dbReference>
<dbReference type="SUPFAM" id="SSF88697">
    <property type="entry name" value="PUA domain-like"/>
    <property type="match status" value="1"/>
</dbReference>
<dbReference type="AlphaFoldDB" id="A0A6A9UPJ4"/>
<sequence length="199" mass="21909">MFPLGTVLLPHLPLALRLFEPRYLDMVTDLVDSGELVFGVVLIERGQEVGGGDERFDVGTLAHVVDAARGATTIGITAVGTDRFVVERWLEDDPYPRAEVRLLEPLRWDPGLAPLRERVEEVVRRSLAVASEYAEPPFDPDVVLSDDPLEASWQLAGISPVPELDQLGFLQAESVEQLLTLVHDATVEATGAWRMGWTG</sequence>
<dbReference type="Gene3D" id="2.30.130.40">
    <property type="entry name" value="LON domain-like"/>
    <property type="match status" value="1"/>
</dbReference>
<evidence type="ECO:0000313" key="2">
    <source>
        <dbReference type="EMBL" id="MVA74633.1"/>
    </source>
</evidence>